<name>A0A2C9M749_BIOGL</name>
<gene>
    <name evidence="1" type="primary">106056666</name>
</gene>
<accession>A0A2C9M749</accession>
<dbReference type="KEGG" id="bgt:106056666"/>
<dbReference type="EnsemblMetazoa" id="BGLB039347-RA">
    <property type="protein sequence ID" value="BGLB039347-PA"/>
    <property type="gene ID" value="BGLB039347"/>
</dbReference>
<reference evidence="1" key="1">
    <citation type="submission" date="2020-05" db="UniProtKB">
        <authorList>
            <consortium name="EnsemblMetazoa"/>
        </authorList>
    </citation>
    <scope>IDENTIFICATION</scope>
    <source>
        <strain evidence="1">BB02</strain>
    </source>
</reference>
<dbReference type="PANTHER" id="PTHR45749:SF21">
    <property type="entry name" value="DUF4371 DOMAIN-CONTAINING PROTEIN"/>
    <property type="match status" value="1"/>
</dbReference>
<evidence type="ECO:0008006" key="3">
    <source>
        <dbReference type="Google" id="ProtNLM"/>
    </source>
</evidence>
<sequence>MKLQMSLDVRFVDGYCIREDFFGFHPFVSIDALSVSNVIVREYIMYNLDIDKLLGQGYNGSPVMSSIQNYVQARVREKYPESAFVPLASHRLNLVITDLNNVSDIRHAVGVIKKVIYFFRNSSKLERWC</sequence>
<evidence type="ECO:0000313" key="2">
    <source>
        <dbReference type="Proteomes" id="UP000076420"/>
    </source>
</evidence>
<dbReference type="STRING" id="6526.A0A2C9M749"/>
<dbReference type="AlphaFoldDB" id="A0A2C9M749"/>
<dbReference type="VEuPathDB" id="VectorBase:BGLB039347"/>
<evidence type="ECO:0000313" key="1">
    <source>
        <dbReference type="EnsemblMetazoa" id="BGLB039347-PA"/>
    </source>
</evidence>
<organism evidence="1 2">
    <name type="scientific">Biomphalaria glabrata</name>
    <name type="common">Bloodfluke planorb</name>
    <name type="synonym">Freshwater snail</name>
    <dbReference type="NCBI Taxonomy" id="6526"/>
    <lineage>
        <taxon>Eukaryota</taxon>
        <taxon>Metazoa</taxon>
        <taxon>Spiralia</taxon>
        <taxon>Lophotrochozoa</taxon>
        <taxon>Mollusca</taxon>
        <taxon>Gastropoda</taxon>
        <taxon>Heterobranchia</taxon>
        <taxon>Euthyneura</taxon>
        <taxon>Panpulmonata</taxon>
        <taxon>Hygrophila</taxon>
        <taxon>Lymnaeoidea</taxon>
        <taxon>Planorbidae</taxon>
        <taxon>Biomphalaria</taxon>
    </lineage>
</organism>
<proteinExistence type="predicted"/>
<dbReference type="PANTHER" id="PTHR45749">
    <property type="match status" value="1"/>
</dbReference>
<protein>
    <recommendedName>
        <fullName evidence="3">DUF4371 domain-containing protein</fullName>
    </recommendedName>
</protein>
<dbReference type="Proteomes" id="UP000076420">
    <property type="component" value="Unassembled WGS sequence"/>
</dbReference>